<name>A0A0R2NPF8_9LACO</name>
<accession>A0A0R2NPF8</accession>
<proteinExistence type="inferred from homology"/>
<comment type="similarity">
    <text evidence="1">Belongs to the DprA/Smf family.</text>
</comment>
<protein>
    <submittedName>
        <fullName evidence="3">DNA processing protein</fullName>
    </submittedName>
</protein>
<evidence type="ECO:0000259" key="2">
    <source>
        <dbReference type="Pfam" id="PF02481"/>
    </source>
</evidence>
<dbReference type="EMBL" id="JQCQ01000001">
    <property type="protein sequence ID" value="KRO26304.1"/>
    <property type="molecule type" value="Genomic_DNA"/>
</dbReference>
<dbReference type="SUPFAM" id="SSF102405">
    <property type="entry name" value="MCP/YpsA-like"/>
    <property type="match status" value="1"/>
</dbReference>
<dbReference type="GO" id="GO:0009294">
    <property type="term" value="P:DNA-mediated transformation"/>
    <property type="evidence" value="ECO:0007669"/>
    <property type="project" value="InterPro"/>
</dbReference>
<dbReference type="InterPro" id="IPR057666">
    <property type="entry name" value="DrpA_SLOG"/>
</dbReference>
<feature type="domain" description="Smf/DprA SLOG" evidence="2">
    <location>
        <begin position="77"/>
        <end position="284"/>
    </location>
</feature>
<evidence type="ECO:0000313" key="4">
    <source>
        <dbReference type="Proteomes" id="UP000051249"/>
    </source>
</evidence>
<evidence type="ECO:0000313" key="3">
    <source>
        <dbReference type="EMBL" id="KRO26304.1"/>
    </source>
</evidence>
<organism evidence="3 4">
    <name type="scientific">Pediococcus argentinicus</name>
    <dbReference type="NCBI Taxonomy" id="480391"/>
    <lineage>
        <taxon>Bacteria</taxon>
        <taxon>Bacillati</taxon>
        <taxon>Bacillota</taxon>
        <taxon>Bacilli</taxon>
        <taxon>Lactobacillales</taxon>
        <taxon>Lactobacillaceae</taxon>
        <taxon>Pediococcus</taxon>
    </lineage>
</organism>
<keyword evidence="4" id="KW-1185">Reference proteome</keyword>
<dbReference type="InterPro" id="IPR003488">
    <property type="entry name" value="DprA"/>
</dbReference>
<dbReference type="Pfam" id="PF02481">
    <property type="entry name" value="DNA_processg_A"/>
    <property type="match status" value="1"/>
</dbReference>
<dbReference type="PANTHER" id="PTHR43022:SF1">
    <property type="entry name" value="PROTEIN SMF"/>
    <property type="match status" value="1"/>
</dbReference>
<dbReference type="AlphaFoldDB" id="A0A0R2NPF8"/>
<dbReference type="Gene3D" id="3.40.50.450">
    <property type="match status" value="1"/>
</dbReference>
<comment type="caution">
    <text evidence="3">The sequence shown here is derived from an EMBL/GenBank/DDBJ whole genome shotgun (WGS) entry which is preliminary data.</text>
</comment>
<gene>
    <name evidence="3" type="ORF">IV88_GL000089</name>
</gene>
<dbReference type="PANTHER" id="PTHR43022">
    <property type="entry name" value="PROTEIN SMF"/>
    <property type="match status" value="1"/>
</dbReference>
<dbReference type="Proteomes" id="UP000051249">
    <property type="component" value="Unassembled WGS sequence"/>
</dbReference>
<evidence type="ECO:0000256" key="1">
    <source>
        <dbReference type="ARBA" id="ARBA00006525"/>
    </source>
</evidence>
<reference evidence="3 4" key="1">
    <citation type="journal article" date="2015" name="Genome Announc.">
        <title>Expanding the biotechnology potential of lactobacilli through comparative genomics of 213 strains and associated genera.</title>
        <authorList>
            <person name="Sun Z."/>
            <person name="Harris H.M."/>
            <person name="McCann A."/>
            <person name="Guo C."/>
            <person name="Argimon S."/>
            <person name="Zhang W."/>
            <person name="Yang X."/>
            <person name="Jeffery I.B."/>
            <person name="Cooney J.C."/>
            <person name="Kagawa T.F."/>
            <person name="Liu W."/>
            <person name="Song Y."/>
            <person name="Salvetti E."/>
            <person name="Wrobel A."/>
            <person name="Rasinkangas P."/>
            <person name="Parkhill J."/>
            <person name="Rea M.C."/>
            <person name="O'Sullivan O."/>
            <person name="Ritari J."/>
            <person name="Douillard F.P."/>
            <person name="Paul Ross R."/>
            <person name="Yang R."/>
            <person name="Briner A.E."/>
            <person name="Felis G.E."/>
            <person name="de Vos W.M."/>
            <person name="Barrangou R."/>
            <person name="Klaenhammer T.R."/>
            <person name="Caufield P.W."/>
            <person name="Cui Y."/>
            <person name="Zhang H."/>
            <person name="O'Toole P.W."/>
        </authorList>
    </citation>
    <scope>NUCLEOTIDE SEQUENCE [LARGE SCALE GENOMIC DNA]</scope>
    <source>
        <strain evidence="3 4">DSM 23026</strain>
    </source>
</reference>
<sequence length="287" mass="31841">MVLMKIRDFLIMMKIGTKFNIKKQYEIYQMVSQQSEITLNDVSSLTVNEKDCIVLKECFQSQKLELEIALNRQNSGILTIIDESYPMNLKEIFCPPTVLFYRGHLDLMQKNLAGIVGSRLISKYGQMIVSQLIPVLCHNKIVTVSGLAQGVDTLAHSHTIKAGGQTIAVIGSGLNKVYPRDNFELQKVIGRDQLLISEYPANSAPLRHHFVERNRIIAGLSRSLSVIEAKQHSGSLITANFALSENRNVLAVPGSLYSENSKGCNELISAGARPILSAEDIIEETLI</sequence>
<dbReference type="NCBIfam" id="TIGR00732">
    <property type="entry name" value="dprA"/>
    <property type="match status" value="1"/>
</dbReference>
<dbReference type="PATRIC" id="fig|480391.4.peg.91"/>